<dbReference type="Pfam" id="PF03131">
    <property type="entry name" value="bZIP_Maf"/>
    <property type="match status" value="1"/>
</dbReference>
<feature type="domain" description="BZIP" evidence="6">
    <location>
        <begin position="64"/>
        <end position="127"/>
    </location>
</feature>
<dbReference type="SMART" id="SM00338">
    <property type="entry name" value="BRLZ"/>
    <property type="match status" value="1"/>
</dbReference>
<proteinExistence type="inferred from homology"/>
<dbReference type="SUPFAM" id="SSF57959">
    <property type="entry name" value="Leucine zipper domain"/>
    <property type="match status" value="1"/>
</dbReference>
<dbReference type="GO" id="GO:0005667">
    <property type="term" value="C:transcription regulator complex"/>
    <property type="evidence" value="ECO:0007669"/>
    <property type="project" value="TreeGrafter"/>
</dbReference>
<dbReference type="GO" id="GO:0042127">
    <property type="term" value="P:regulation of cell population proliferation"/>
    <property type="evidence" value="ECO:0007669"/>
    <property type="project" value="TreeGrafter"/>
</dbReference>
<name>A0A9P1I9I4_9PELO</name>
<evidence type="ECO:0000256" key="1">
    <source>
        <dbReference type="ARBA" id="ARBA00006882"/>
    </source>
</evidence>
<dbReference type="GO" id="GO:0000978">
    <property type="term" value="F:RNA polymerase II cis-regulatory region sequence-specific DNA binding"/>
    <property type="evidence" value="ECO:0007669"/>
    <property type="project" value="TreeGrafter"/>
</dbReference>
<dbReference type="PRINTS" id="PR00043">
    <property type="entry name" value="LEUZIPPRJUN"/>
</dbReference>
<dbReference type="GO" id="GO:0000981">
    <property type="term" value="F:DNA-binding transcription factor activity, RNA polymerase II-specific"/>
    <property type="evidence" value="ECO:0007669"/>
    <property type="project" value="TreeGrafter"/>
</dbReference>
<dbReference type="OrthoDB" id="2187714at2759"/>
<dbReference type="InterPro" id="IPR002112">
    <property type="entry name" value="Leuzip_Jun"/>
</dbReference>
<comment type="similarity">
    <text evidence="1">Belongs to the bZIP family. Jun subfamily.</text>
</comment>
<dbReference type="EMBL" id="CANHGI010000002">
    <property type="protein sequence ID" value="CAI5440640.1"/>
    <property type="molecule type" value="Genomic_DNA"/>
</dbReference>
<organism evidence="7 8">
    <name type="scientific">Caenorhabditis angaria</name>
    <dbReference type="NCBI Taxonomy" id="860376"/>
    <lineage>
        <taxon>Eukaryota</taxon>
        <taxon>Metazoa</taxon>
        <taxon>Ecdysozoa</taxon>
        <taxon>Nematoda</taxon>
        <taxon>Chromadorea</taxon>
        <taxon>Rhabditida</taxon>
        <taxon>Rhabditina</taxon>
        <taxon>Rhabditomorpha</taxon>
        <taxon>Rhabditoidea</taxon>
        <taxon>Rhabditidae</taxon>
        <taxon>Peloderinae</taxon>
        <taxon>Caenorhabditis</taxon>
    </lineage>
</organism>
<evidence type="ECO:0000256" key="3">
    <source>
        <dbReference type="ARBA" id="ARBA00023125"/>
    </source>
</evidence>
<dbReference type="GO" id="GO:0051726">
    <property type="term" value="P:regulation of cell cycle"/>
    <property type="evidence" value="ECO:0007669"/>
    <property type="project" value="TreeGrafter"/>
</dbReference>
<reference evidence="7" key="1">
    <citation type="submission" date="2022-11" db="EMBL/GenBank/DDBJ databases">
        <authorList>
            <person name="Kikuchi T."/>
        </authorList>
    </citation>
    <scope>NUCLEOTIDE SEQUENCE</scope>
    <source>
        <strain evidence="7">PS1010</strain>
    </source>
</reference>
<evidence type="ECO:0000313" key="7">
    <source>
        <dbReference type="EMBL" id="CAI5440640.1"/>
    </source>
</evidence>
<dbReference type="CDD" id="cd14696">
    <property type="entry name" value="bZIP_Jun"/>
    <property type="match status" value="1"/>
</dbReference>
<dbReference type="PANTHER" id="PTHR11462:SF35">
    <property type="entry name" value="TRANSCRIPTION FACTOR JRA"/>
    <property type="match status" value="1"/>
</dbReference>
<evidence type="ECO:0000256" key="5">
    <source>
        <dbReference type="SAM" id="MobiDB-lite"/>
    </source>
</evidence>
<evidence type="ECO:0000313" key="8">
    <source>
        <dbReference type="Proteomes" id="UP001152747"/>
    </source>
</evidence>
<protein>
    <recommendedName>
        <fullName evidence="6">BZIP domain-containing protein</fullName>
    </recommendedName>
</protein>
<keyword evidence="2" id="KW-0805">Transcription regulation</keyword>
<dbReference type="Proteomes" id="UP001152747">
    <property type="component" value="Unassembled WGS sequence"/>
</dbReference>
<evidence type="ECO:0000256" key="4">
    <source>
        <dbReference type="ARBA" id="ARBA00023163"/>
    </source>
</evidence>
<dbReference type="AlphaFoldDB" id="A0A9P1I9I4"/>
<keyword evidence="8" id="KW-1185">Reference proteome</keyword>
<keyword evidence="3" id="KW-0238">DNA-binding</keyword>
<feature type="compositionally biased region" description="Low complexity" evidence="5">
    <location>
        <begin position="10"/>
        <end position="25"/>
    </location>
</feature>
<sequence length="135" mass="15392">MHNWGGYQPNSASSNLSSSYNNSMPSTSIETTHNYFCHSVNSSNGDFSPHLDHSALMSMDDQERKKLDRKRARNRQAATKCRQKKMDRIRELEEQVSSEKARSARLNNELSQLQSVLNAYRDAVTTHQNRGCRAS</sequence>
<comment type="caution">
    <text evidence="7">The sequence shown here is derived from an EMBL/GenBank/DDBJ whole genome shotgun (WGS) entry which is preliminary data.</text>
</comment>
<evidence type="ECO:0000259" key="6">
    <source>
        <dbReference type="PROSITE" id="PS50217"/>
    </source>
</evidence>
<accession>A0A9P1I9I4</accession>
<keyword evidence="4" id="KW-0804">Transcription</keyword>
<feature type="region of interest" description="Disordered" evidence="5">
    <location>
        <begin position="39"/>
        <end position="86"/>
    </location>
</feature>
<dbReference type="InterPro" id="IPR046347">
    <property type="entry name" value="bZIP_sf"/>
</dbReference>
<dbReference type="PANTHER" id="PTHR11462">
    <property type="entry name" value="JUN TRANSCRIPTION FACTOR-RELATED"/>
    <property type="match status" value="1"/>
</dbReference>
<feature type="region of interest" description="Disordered" evidence="5">
    <location>
        <begin position="1"/>
        <end position="25"/>
    </location>
</feature>
<dbReference type="Gene3D" id="1.20.5.170">
    <property type="match status" value="1"/>
</dbReference>
<dbReference type="InterPro" id="IPR050946">
    <property type="entry name" value="AP-1_TF_bZIP"/>
</dbReference>
<dbReference type="InterPro" id="IPR004827">
    <property type="entry name" value="bZIP"/>
</dbReference>
<gene>
    <name evidence="7" type="ORF">CAMP_LOCUS3277</name>
</gene>
<dbReference type="InterPro" id="IPR004826">
    <property type="entry name" value="bZIP_Maf"/>
</dbReference>
<dbReference type="PROSITE" id="PS50217">
    <property type="entry name" value="BZIP"/>
    <property type="match status" value="1"/>
</dbReference>
<dbReference type="PROSITE" id="PS00036">
    <property type="entry name" value="BZIP_BASIC"/>
    <property type="match status" value="1"/>
</dbReference>
<evidence type="ECO:0000256" key="2">
    <source>
        <dbReference type="ARBA" id="ARBA00023015"/>
    </source>
</evidence>